<dbReference type="PANTHER" id="PTHR34687">
    <property type="entry name" value="CHAPERONE PROTEIN DNAJ-LIKE PROTEIN"/>
    <property type="match status" value="1"/>
</dbReference>
<reference evidence="2 3" key="1">
    <citation type="journal article" date="2022" name="Nat. Plants">
        <title>Genomes of leafy and leafless Platanthera orchids illuminate the evolution of mycoheterotrophy.</title>
        <authorList>
            <person name="Li M.H."/>
            <person name="Liu K.W."/>
            <person name="Li Z."/>
            <person name="Lu H.C."/>
            <person name="Ye Q.L."/>
            <person name="Zhang D."/>
            <person name="Wang J.Y."/>
            <person name="Li Y.F."/>
            <person name="Zhong Z.M."/>
            <person name="Liu X."/>
            <person name="Yu X."/>
            <person name="Liu D.K."/>
            <person name="Tu X.D."/>
            <person name="Liu B."/>
            <person name="Hao Y."/>
            <person name="Liao X.Y."/>
            <person name="Jiang Y.T."/>
            <person name="Sun W.H."/>
            <person name="Chen J."/>
            <person name="Chen Y.Q."/>
            <person name="Ai Y."/>
            <person name="Zhai J.W."/>
            <person name="Wu S.S."/>
            <person name="Zhou Z."/>
            <person name="Hsiao Y.Y."/>
            <person name="Wu W.L."/>
            <person name="Chen Y.Y."/>
            <person name="Lin Y.F."/>
            <person name="Hsu J.L."/>
            <person name="Li C.Y."/>
            <person name="Wang Z.W."/>
            <person name="Zhao X."/>
            <person name="Zhong W.Y."/>
            <person name="Ma X.K."/>
            <person name="Ma L."/>
            <person name="Huang J."/>
            <person name="Chen G.Z."/>
            <person name="Huang M.Z."/>
            <person name="Huang L."/>
            <person name="Peng D.H."/>
            <person name="Luo Y.B."/>
            <person name="Zou S.Q."/>
            <person name="Chen S.P."/>
            <person name="Lan S."/>
            <person name="Tsai W.C."/>
            <person name="Van de Peer Y."/>
            <person name="Liu Z.J."/>
        </authorList>
    </citation>
    <scope>NUCLEOTIDE SEQUENCE [LARGE SCALE GENOMIC DNA]</scope>
    <source>
        <strain evidence="2">Lor287</strain>
    </source>
</reference>
<dbReference type="Proteomes" id="UP001418222">
    <property type="component" value="Unassembled WGS sequence"/>
</dbReference>
<comment type="caution">
    <text evidence="2">The sequence shown here is derived from an EMBL/GenBank/DDBJ whole genome shotgun (WGS) entry which is preliminary data.</text>
</comment>
<name>A0AAP0GBT3_9ASPA</name>
<dbReference type="AlphaFoldDB" id="A0AAP0GBT3"/>
<keyword evidence="3" id="KW-1185">Reference proteome</keyword>
<dbReference type="EMBL" id="JBBWWQ010000004">
    <property type="protein sequence ID" value="KAK8949638.1"/>
    <property type="molecule type" value="Genomic_DNA"/>
</dbReference>
<proteinExistence type="predicted"/>
<dbReference type="PANTHER" id="PTHR34687:SF1">
    <property type="entry name" value="CHAPERONE PROTEIN DNAJ-LIKE PROTEIN"/>
    <property type="match status" value="1"/>
</dbReference>
<organism evidence="2 3">
    <name type="scientific">Platanthera zijinensis</name>
    <dbReference type="NCBI Taxonomy" id="2320716"/>
    <lineage>
        <taxon>Eukaryota</taxon>
        <taxon>Viridiplantae</taxon>
        <taxon>Streptophyta</taxon>
        <taxon>Embryophyta</taxon>
        <taxon>Tracheophyta</taxon>
        <taxon>Spermatophyta</taxon>
        <taxon>Magnoliopsida</taxon>
        <taxon>Liliopsida</taxon>
        <taxon>Asparagales</taxon>
        <taxon>Orchidaceae</taxon>
        <taxon>Orchidoideae</taxon>
        <taxon>Orchideae</taxon>
        <taxon>Orchidinae</taxon>
        <taxon>Platanthera</taxon>
    </lineage>
</organism>
<feature type="region of interest" description="Disordered" evidence="1">
    <location>
        <begin position="81"/>
        <end position="102"/>
    </location>
</feature>
<protein>
    <submittedName>
        <fullName evidence="2">Uncharacterized protein</fullName>
    </submittedName>
</protein>
<evidence type="ECO:0000313" key="3">
    <source>
        <dbReference type="Proteomes" id="UP001418222"/>
    </source>
</evidence>
<evidence type="ECO:0000256" key="1">
    <source>
        <dbReference type="SAM" id="MobiDB-lite"/>
    </source>
</evidence>
<evidence type="ECO:0000313" key="2">
    <source>
        <dbReference type="EMBL" id="KAK8949638.1"/>
    </source>
</evidence>
<sequence>MSPLVLATQVVTGLGVVAGAILVKAAAEGRLLPPISGGGRPPCATCNGRGRVACLCSRWSDGDVGCRTCDGSGRMACSRCGGSGTGRPLPVRLSAHSHRPPL</sequence>
<gene>
    <name evidence="2" type="ORF">KSP39_PZI005341</name>
</gene>
<accession>A0AAP0GBT3</accession>